<dbReference type="EC" id="2.4.1.-" evidence="11"/>
<evidence type="ECO:0000313" key="13">
    <source>
        <dbReference type="Proteomes" id="UP000750334"/>
    </source>
</evidence>
<evidence type="ECO:0000256" key="10">
    <source>
        <dbReference type="ARBA" id="ARBA00038466"/>
    </source>
</evidence>
<evidence type="ECO:0000256" key="11">
    <source>
        <dbReference type="RuleBase" id="RU363075"/>
    </source>
</evidence>
<evidence type="ECO:0000256" key="4">
    <source>
        <dbReference type="ARBA" id="ARBA00022676"/>
    </source>
</evidence>
<dbReference type="GO" id="GO:0006506">
    <property type="term" value="P:GPI anchor biosynthetic process"/>
    <property type="evidence" value="ECO:0007669"/>
    <property type="project" value="UniProtKB-KW"/>
</dbReference>
<keyword evidence="8 11" id="KW-1133">Transmembrane helix</keyword>
<organism evidence="12 13">
    <name type="scientific">Maudiozyma exigua</name>
    <name type="common">Yeast</name>
    <name type="synonym">Kazachstania exigua</name>
    <dbReference type="NCBI Taxonomy" id="34358"/>
    <lineage>
        <taxon>Eukaryota</taxon>
        <taxon>Fungi</taxon>
        <taxon>Dikarya</taxon>
        <taxon>Ascomycota</taxon>
        <taxon>Saccharomycotina</taxon>
        <taxon>Saccharomycetes</taxon>
        <taxon>Saccharomycetales</taxon>
        <taxon>Saccharomycetaceae</taxon>
        <taxon>Maudiozyma</taxon>
    </lineage>
</organism>
<proteinExistence type="inferred from homology"/>
<dbReference type="Proteomes" id="UP000750334">
    <property type="component" value="Unassembled WGS sequence"/>
</dbReference>
<dbReference type="EMBL" id="PUHR01000087">
    <property type="protein sequence ID" value="KAG0667903.1"/>
    <property type="molecule type" value="Genomic_DNA"/>
</dbReference>
<dbReference type="GO" id="GO:0000026">
    <property type="term" value="F:alpha-1,2-mannosyltransferase activity"/>
    <property type="evidence" value="ECO:0007669"/>
    <property type="project" value="TreeGrafter"/>
</dbReference>
<evidence type="ECO:0000313" key="12">
    <source>
        <dbReference type="EMBL" id="KAG0667903.1"/>
    </source>
</evidence>
<evidence type="ECO:0000256" key="9">
    <source>
        <dbReference type="ARBA" id="ARBA00023136"/>
    </source>
</evidence>
<comment type="caution">
    <text evidence="12">The sequence shown here is derived from an EMBL/GenBank/DDBJ whole genome shotgun (WGS) entry which is preliminary data.</text>
</comment>
<dbReference type="Pfam" id="PF03901">
    <property type="entry name" value="Glyco_transf_22"/>
    <property type="match status" value="1"/>
</dbReference>
<feature type="transmembrane region" description="Helical" evidence="11">
    <location>
        <begin position="82"/>
        <end position="101"/>
    </location>
</feature>
<gene>
    <name evidence="12" type="primary">SMP3</name>
    <name evidence="12" type="ORF">C6P45_005226</name>
</gene>
<comment type="pathway">
    <text evidence="2">Glycolipid biosynthesis; glycosylphosphatidylinositol-anchor biosynthesis.</text>
</comment>
<evidence type="ECO:0000256" key="8">
    <source>
        <dbReference type="ARBA" id="ARBA00022989"/>
    </source>
</evidence>
<keyword evidence="5" id="KW-0808">Transferase</keyword>
<comment type="caution">
    <text evidence="11">Lacks conserved residue(s) required for the propagation of feature annotation.</text>
</comment>
<dbReference type="OrthoDB" id="10066429at2759"/>
<evidence type="ECO:0000256" key="5">
    <source>
        <dbReference type="ARBA" id="ARBA00022679"/>
    </source>
</evidence>
<feature type="transmembrane region" description="Helical" evidence="11">
    <location>
        <begin position="20"/>
        <end position="43"/>
    </location>
</feature>
<comment type="similarity">
    <text evidence="10">Belongs to the glycosyltransferase 22 family. PIGZ subfamily.</text>
</comment>
<evidence type="ECO:0000256" key="1">
    <source>
        <dbReference type="ARBA" id="ARBA00004477"/>
    </source>
</evidence>
<keyword evidence="4 11" id="KW-0328">Glycosyltransferase</keyword>
<evidence type="ECO:0000256" key="3">
    <source>
        <dbReference type="ARBA" id="ARBA00022502"/>
    </source>
</evidence>
<evidence type="ECO:0000256" key="7">
    <source>
        <dbReference type="ARBA" id="ARBA00022824"/>
    </source>
</evidence>
<sequence length="324" mass="37668">MTFPAFILLPSLKLFYKYYLKHLKCFICLLATIGVSSTACIYVDTRIYGSNDLVVAPWNNLLYNMSVSNLSKHGLHPRYTHILINIPQLIGPASICLMPYIKNDFKGWFTKLPNLSICSALIMLSIFPHQELRFLIPIVPFICMQLPNIHSRWFFKLWMVFNTILFIIMGVFHEAGIIDTLVSQRYFAQKNINVHIWWKTYSPPTWMYMNKNLTVSTTNFINDTERIDNIDFDIDVNHVIDLKGCDTELANDTITEFFNRNPETIITLLYPASVQTKVLEILNRTDINYTSKYYTPAHLDLDHFDIDDTSTFMPGFNVIDISYI</sequence>
<dbReference type="AlphaFoldDB" id="A0A9P6WAQ5"/>
<name>A0A9P6WAQ5_MAUEX</name>
<dbReference type="PANTHER" id="PTHR22760">
    <property type="entry name" value="GLYCOSYLTRANSFERASE"/>
    <property type="match status" value="1"/>
</dbReference>
<dbReference type="InterPro" id="IPR005599">
    <property type="entry name" value="GPI_mannosylTrfase"/>
</dbReference>
<accession>A0A9P6WAQ5</accession>
<protein>
    <recommendedName>
        <fullName evidence="11">Mannosyltransferase</fullName>
        <ecNumber evidence="11">2.4.1.-</ecNumber>
    </recommendedName>
</protein>
<evidence type="ECO:0000256" key="2">
    <source>
        <dbReference type="ARBA" id="ARBA00004687"/>
    </source>
</evidence>
<dbReference type="PANTHER" id="PTHR22760:SF3">
    <property type="entry name" value="GPI MANNOSYLTRANSFERASE 4"/>
    <property type="match status" value="1"/>
</dbReference>
<reference evidence="12 13" key="1">
    <citation type="submission" date="2020-11" db="EMBL/GenBank/DDBJ databases">
        <title>Kefir isolates.</title>
        <authorList>
            <person name="Marcisauskas S."/>
            <person name="Kim Y."/>
            <person name="Blasche S."/>
        </authorList>
    </citation>
    <scope>NUCLEOTIDE SEQUENCE [LARGE SCALE GENOMIC DNA]</scope>
    <source>
        <strain evidence="12 13">OG2</strain>
    </source>
</reference>
<feature type="transmembrane region" description="Helical" evidence="11">
    <location>
        <begin position="157"/>
        <end position="182"/>
    </location>
</feature>
<keyword evidence="9 11" id="KW-0472">Membrane</keyword>
<keyword evidence="13" id="KW-1185">Reference proteome</keyword>
<keyword evidence="7 11" id="KW-0256">Endoplasmic reticulum</keyword>
<dbReference type="GO" id="GO:0005789">
    <property type="term" value="C:endoplasmic reticulum membrane"/>
    <property type="evidence" value="ECO:0007669"/>
    <property type="project" value="UniProtKB-SubCell"/>
</dbReference>
<keyword evidence="3" id="KW-0337">GPI-anchor biosynthesis</keyword>
<evidence type="ECO:0000256" key="6">
    <source>
        <dbReference type="ARBA" id="ARBA00022692"/>
    </source>
</evidence>
<keyword evidence="6 11" id="KW-0812">Transmembrane</keyword>
<comment type="subcellular location">
    <subcellularLocation>
        <location evidence="1 11">Endoplasmic reticulum membrane</location>
        <topology evidence="1 11">Multi-pass membrane protein</topology>
    </subcellularLocation>
</comment>